<sequence length="286" mass="32068">MISPRQGLGLLIIGGIGLWGLRDVSVGLIEALRSSDYIFLEEYTSITPSFSKTELEKVVGRRIDLLKRVDLEGSHLREILELAKEHRVAILTHGNPFVATTHAYIVSEAYRLGIPLEIYPAPSVIDAILCSTGLHVYKFGRIATLVYPDERAGFFPYTTYRVLGDNLSRGLHTLLLLDLRVEEGVFMSIPEAASLLLRLEDKFRENIVEPTMLVIGVSRALSPEEDIFIGTLEEATTLEKTSPPHSLVIPGVLHDTEIDFLHYKTGVRKEVLISWSDYVKRKLRST</sequence>
<comment type="subunit">
    <text evidence="6">Homodimer.</text>
</comment>
<feature type="binding site" evidence="6 7">
    <location>
        <position position="177"/>
    </location>
    <ligand>
        <name>S-adenosyl-L-methionine</name>
        <dbReference type="ChEBI" id="CHEBI:59789"/>
    </ligand>
</feature>
<comment type="catalytic activity">
    <reaction evidence="6">
        <text>2-[(3S)-amino-3-carboxypropyl]-L-histidyl-[translation elongation factor 2] + 3 S-adenosyl-L-methionine = diphthine-[translation elongation factor 2] + 3 S-adenosyl-L-homocysteine + 3 H(+)</text>
        <dbReference type="Rhea" id="RHEA:36415"/>
        <dbReference type="Rhea" id="RHEA-COMP:9749"/>
        <dbReference type="Rhea" id="RHEA-COMP:10172"/>
        <dbReference type="ChEBI" id="CHEBI:15378"/>
        <dbReference type="ChEBI" id="CHEBI:57856"/>
        <dbReference type="ChEBI" id="CHEBI:59789"/>
        <dbReference type="ChEBI" id="CHEBI:73995"/>
        <dbReference type="ChEBI" id="CHEBI:82696"/>
        <dbReference type="EC" id="2.1.1.98"/>
    </reaction>
</comment>
<evidence type="ECO:0000256" key="1">
    <source>
        <dbReference type="ARBA" id="ARBA00005156"/>
    </source>
</evidence>
<dbReference type="FunCoup" id="A0A7L9FIR8">
    <property type="interactions" value="165"/>
</dbReference>
<dbReference type="GO" id="GO:0017183">
    <property type="term" value="P:protein histidyl modification to diphthamide"/>
    <property type="evidence" value="ECO:0007669"/>
    <property type="project" value="UniProtKB-UniRule"/>
</dbReference>
<evidence type="ECO:0000313" key="9">
    <source>
        <dbReference type="EMBL" id="QOJ79617.1"/>
    </source>
</evidence>
<dbReference type="PIRSF" id="PIRSF036432">
    <property type="entry name" value="Diphthine_synth"/>
    <property type="match status" value="1"/>
</dbReference>
<feature type="binding site" evidence="6 7">
    <location>
        <begin position="123"/>
        <end position="124"/>
    </location>
    <ligand>
        <name>S-adenosyl-L-methionine</name>
        <dbReference type="ChEBI" id="CHEBI:59789"/>
    </ligand>
</feature>
<feature type="binding site" evidence="6 7">
    <location>
        <position position="98"/>
    </location>
    <ligand>
        <name>S-adenosyl-L-methionine</name>
        <dbReference type="ChEBI" id="CHEBI:59789"/>
    </ligand>
</feature>
<evidence type="ECO:0000256" key="4">
    <source>
        <dbReference type="ARBA" id="ARBA00022679"/>
    </source>
</evidence>
<organism evidence="9 10">
    <name type="scientific">Infirmifilum lucidum</name>
    <dbReference type="NCBI Taxonomy" id="2776706"/>
    <lineage>
        <taxon>Archaea</taxon>
        <taxon>Thermoproteota</taxon>
        <taxon>Thermoprotei</taxon>
        <taxon>Thermofilales</taxon>
        <taxon>Thermofilaceae</taxon>
        <taxon>Infirmifilum</taxon>
    </lineage>
</organism>
<evidence type="ECO:0000256" key="6">
    <source>
        <dbReference type="HAMAP-Rule" id="MF_01084"/>
    </source>
</evidence>
<accession>A0A7L9FIR8</accession>
<dbReference type="EMBL" id="CP062310">
    <property type="protein sequence ID" value="QOJ79617.1"/>
    <property type="molecule type" value="Genomic_DNA"/>
</dbReference>
<dbReference type="PANTHER" id="PTHR10882">
    <property type="entry name" value="DIPHTHINE SYNTHASE"/>
    <property type="match status" value="1"/>
</dbReference>
<comment type="similarity">
    <text evidence="2 6">Belongs to the diphthine synthase family.</text>
</comment>
<dbReference type="GeneID" id="59149019"/>
<dbReference type="InterPro" id="IPR014777">
    <property type="entry name" value="4pyrrole_Mease_sub1"/>
</dbReference>
<feature type="binding site" evidence="6 7">
    <location>
        <position position="245"/>
    </location>
    <ligand>
        <name>S-adenosyl-L-methionine</name>
        <dbReference type="ChEBI" id="CHEBI:59789"/>
    </ligand>
</feature>
<comment type="pathway">
    <text evidence="1 6">Protein modification; peptidyl-diphthamide biosynthesis.</text>
</comment>
<protein>
    <recommendedName>
        <fullName evidence="6">Diphthine synthase</fullName>
        <ecNumber evidence="6">2.1.1.98</ecNumber>
    </recommendedName>
    <alternativeName>
        <fullName evidence="6">Diphthamide biosynthesis methyltransferase</fullName>
    </alternativeName>
</protein>
<evidence type="ECO:0000256" key="7">
    <source>
        <dbReference type="PIRSR" id="PIRSR036432-1"/>
    </source>
</evidence>
<dbReference type="Gene3D" id="3.40.1010.10">
    <property type="entry name" value="Cobalt-precorrin-4 Transmethylase, Domain 1"/>
    <property type="match status" value="1"/>
</dbReference>
<evidence type="ECO:0000256" key="2">
    <source>
        <dbReference type="ARBA" id="ARBA00006729"/>
    </source>
</evidence>
<evidence type="ECO:0000256" key="3">
    <source>
        <dbReference type="ARBA" id="ARBA00022603"/>
    </source>
</evidence>
<feature type="binding site" evidence="6 7">
    <location>
        <position position="18"/>
    </location>
    <ligand>
        <name>S-adenosyl-L-methionine</name>
        <dbReference type="ChEBI" id="CHEBI:59789"/>
    </ligand>
</feature>
<comment type="function">
    <text evidence="6">S-adenosyl-L-methionine-dependent methyltransferase that catalyzes the trimethylation of the amino group of the modified target histidine residue in translation elongation factor 2 (EF-2), to form an intermediate called diphthine. The three successive methylation reactions represent the second step of diphthamide biosynthesis.</text>
</comment>
<keyword evidence="3 6" id="KW-0489">Methyltransferase</keyword>
<dbReference type="PANTHER" id="PTHR10882:SF0">
    <property type="entry name" value="DIPHTHINE METHYL ESTER SYNTHASE"/>
    <property type="match status" value="1"/>
</dbReference>
<dbReference type="InterPro" id="IPR000878">
    <property type="entry name" value="4pyrrol_Mease"/>
</dbReference>
<dbReference type="UniPathway" id="UPA00559"/>
<dbReference type="KEGG" id="thel:IG193_03945"/>
<dbReference type="SUPFAM" id="SSF53790">
    <property type="entry name" value="Tetrapyrrole methylase"/>
    <property type="match status" value="1"/>
</dbReference>
<proteinExistence type="inferred from homology"/>
<reference evidence="9 10" key="1">
    <citation type="submission" date="2020-10" db="EMBL/GenBank/DDBJ databases">
        <title>Thermofilum lucidum 3507LT sp. nov. a novel member of Thermofilaceae family isolated from Chile hot spring, and proposal of description order Thermofilales.</title>
        <authorList>
            <person name="Zayulina K.S."/>
            <person name="Elcheninov A.G."/>
            <person name="Toshchakov S.V."/>
            <person name="Kublanov I.V."/>
        </authorList>
    </citation>
    <scope>NUCLEOTIDE SEQUENCE [LARGE SCALE GENOMIC DNA]</scope>
    <source>
        <strain evidence="9 10">3507LT</strain>
    </source>
</reference>
<dbReference type="CDD" id="cd11647">
    <property type="entry name" value="DHP5_DphB"/>
    <property type="match status" value="1"/>
</dbReference>
<keyword evidence="5 6" id="KW-0949">S-adenosyl-L-methionine</keyword>
<dbReference type="EC" id="2.1.1.98" evidence="6"/>
<dbReference type="GO" id="GO:0004164">
    <property type="term" value="F:diphthine synthase activity"/>
    <property type="evidence" value="ECO:0007669"/>
    <property type="project" value="UniProtKB-UniRule"/>
</dbReference>
<name>A0A7L9FIR8_9CREN</name>
<dbReference type="HAMAP" id="MF_01084">
    <property type="entry name" value="Diphthine_synth"/>
    <property type="match status" value="1"/>
</dbReference>
<feature type="binding site" evidence="7">
    <location>
        <position position="220"/>
    </location>
    <ligand>
        <name>S-adenosyl-L-methionine</name>
        <dbReference type="ChEBI" id="CHEBI:59789"/>
    </ligand>
</feature>
<evidence type="ECO:0000313" key="10">
    <source>
        <dbReference type="Proteomes" id="UP000594121"/>
    </source>
</evidence>
<gene>
    <name evidence="9" type="primary">dph5</name>
    <name evidence="6" type="synonym">dphB</name>
    <name evidence="9" type="ORF">IG193_03945</name>
</gene>
<dbReference type="InterPro" id="IPR035996">
    <property type="entry name" value="4pyrrol_Methylase_sf"/>
</dbReference>
<evidence type="ECO:0000259" key="8">
    <source>
        <dbReference type="Pfam" id="PF00590"/>
    </source>
</evidence>
<dbReference type="Gene3D" id="3.30.950.10">
    <property type="entry name" value="Methyltransferase, Cobalt-precorrin-4 Transmethylase, Domain 2"/>
    <property type="match status" value="1"/>
</dbReference>
<feature type="domain" description="Tetrapyrrole methylase" evidence="8">
    <location>
        <begin position="15"/>
        <end position="235"/>
    </location>
</feature>
<keyword evidence="10" id="KW-1185">Reference proteome</keyword>
<dbReference type="Pfam" id="PF00590">
    <property type="entry name" value="TP_methylase"/>
    <property type="match status" value="1"/>
</dbReference>
<evidence type="ECO:0000256" key="5">
    <source>
        <dbReference type="ARBA" id="ARBA00022691"/>
    </source>
</evidence>
<dbReference type="Proteomes" id="UP000594121">
    <property type="component" value="Chromosome"/>
</dbReference>
<comment type="caution">
    <text evidence="6">Lacks conserved residue(s) required for the propagation of feature annotation.</text>
</comment>
<dbReference type="InterPro" id="IPR014776">
    <property type="entry name" value="4pyrrole_Mease_sub2"/>
</dbReference>
<dbReference type="AlphaFoldDB" id="A0A7L9FIR8"/>
<dbReference type="NCBIfam" id="TIGR00522">
    <property type="entry name" value="dph5"/>
    <property type="match status" value="1"/>
</dbReference>
<dbReference type="GO" id="GO:0032259">
    <property type="term" value="P:methylation"/>
    <property type="evidence" value="ECO:0007669"/>
    <property type="project" value="UniProtKB-KW"/>
</dbReference>
<keyword evidence="4 6" id="KW-0808">Transferase</keyword>
<dbReference type="RefSeq" id="WP_192819589.1">
    <property type="nucleotide sequence ID" value="NZ_CP062310.1"/>
</dbReference>
<dbReference type="InParanoid" id="A0A7L9FIR8"/>
<dbReference type="InterPro" id="IPR004551">
    <property type="entry name" value="Dphthn_synthase"/>
</dbReference>